<keyword evidence="3" id="KW-1185">Reference proteome</keyword>
<dbReference type="OrthoDB" id="8912194at2"/>
<dbReference type="Proteomes" id="UP000184603">
    <property type="component" value="Unassembled WGS sequence"/>
</dbReference>
<dbReference type="GO" id="GO:0055085">
    <property type="term" value="P:transmembrane transport"/>
    <property type="evidence" value="ECO:0007669"/>
    <property type="project" value="InterPro"/>
</dbReference>
<evidence type="ECO:0000313" key="3">
    <source>
        <dbReference type="Proteomes" id="UP000184603"/>
    </source>
</evidence>
<dbReference type="Gene3D" id="3.40.190.170">
    <property type="entry name" value="Bacterial extracellular solute-binding protein, family 7"/>
    <property type="match status" value="1"/>
</dbReference>
<dbReference type="STRING" id="1121416.SAMN02745220_00556"/>
<protein>
    <submittedName>
        <fullName evidence="2">TRAP-type C4-dicarboxylate transport system, substrate-binding protein</fullName>
    </submittedName>
</protein>
<dbReference type="NCBIfam" id="NF037995">
    <property type="entry name" value="TRAP_S1"/>
    <property type="match status" value="1"/>
</dbReference>
<proteinExistence type="predicted"/>
<reference evidence="2 3" key="1">
    <citation type="submission" date="2016-12" db="EMBL/GenBank/DDBJ databases">
        <authorList>
            <person name="Song W.-J."/>
            <person name="Kurnit D.M."/>
        </authorList>
    </citation>
    <scope>NUCLEOTIDE SEQUENCE [LARGE SCALE GENOMIC DNA]</scope>
    <source>
        <strain evidence="2 3">DSM 18488</strain>
    </source>
</reference>
<keyword evidence="1" id="KW-0732">Signal</keyword>
<dbReference type="InterPro" id="IPR018389">
    <property type="entry name" value="DctP_fam"/>
</dbReference>
<evidence type="ECO:0000313" key="2">
    <source>
        <dbReference type="EMBL" id="SHO43886.1"/>
    </source>
</evidence>
<dbReference type="Pfam" id="PF03480">
    <property type="entry name" value="DctP"/>
    <property type="match status" value="1"/>
</dbReference>
<dbReference type="AlphaFoldDB" id="A0A1M7XY33"/>
<name>A0A1M7XY33_9BACT</name>
<dbReference type="RefSeq" id="WP_073611923.1">
    <property type="nucleotide sequence ID" value="NZ_FRFE01000002.1"/>
</dbReference>
<sequence>MKNSLMVLAIVTMVGAMIQVGWADNLPTKEKPLLLKLATHVLPTHFLMSKEILPEWAGQIEEETGGRVKIKIFDSQSMGKLPEEWDMLKSGMSDIGWIVFPFYRGVFPLSEIMSQPGLKPTEGQEIDYYNAMFEKYLKAEYSEVKAFFPTILGDTYLNTIQPLKNLDDLKGRQIRCGSSQKEWVQAIGGTPATMPPSELYTALERGIVDGVTFPMDAVKSYKLYEVAKYHTPMNLGMGMAVFAMNQKVWDKLPTDIQQVFTKLNPELQKKMIHACLDNAQKAIAIAEKNGSVVSALSDQDAAKLDTLTFPLAEAWAKEKDAKGLPGTEVFHYSKKLLNKN</sequence>
<accession>A0A1M7XY33</accession>
<dbReference type="PANTHER" id="PTHR33376:SF15">
    <property type="entry name" value="BLL6794 PROTEIN"/>
    <property type="match status" value="1"/>
</dbReference>
<dbReference type="EMBL" id="FRFE01000002">
    <property type="protein sequence ID" value="SHO43886.1"/>
    <property type="molecule type" value="Genomic_DNA"/>
</dbReference>
<evidence type="ECO:0000256" key="1">
    <source>
        <dbReference type="ARBA" id="ARBA00022729"/>
    </source>
</evidence>
<dbReference type="CDD" id="cd13665">
    <property type="entry name" value="PBP2_TRAP_Dctp3_4"/>
    <property type="match status" value="1"/>
</dbReference>
<organism evidence="2 3">
    <name type="scientific">Desulfopila aestuarii DSM 18488</name>
    <dbReference type="NCBI Taxonomy" id="1121416"/>
    <lineage>
        <taxon>Bacteria</taxon>
        <taxon>Pseudomonadati</taxon>
        <taxon>Thermodesulfobacteriota</taxon>
        <taxon>Desulfobulbia</taxon>
        <taxon>Desulfobulbales</taxon>
        <taxon>Desulfocapsaceae</taxon>
        <taxon>Desulfopila</taxon>
    </lineage>
</organism>
<dbReference type="InterPro" id="IPR038404">
    <property type="entry name" value="TRAP_DctP_sf"/>
</dbReference>
<dbReference type="PANTHER" id="PTHR33376">
    <property type="match status" value="1"/>
</dbReference>
<gene>
    <name evidence="2" type="ORF">SAMN02745220_00556</name>
</gene>